<dbReference type="PROSITE" id="PS50011">
    <property type="entry name" value="PROTEIN_KINASE_DOM"/>
    <property type="match status" value="1"/>
</dbReference>
<dbReference type="Proteomes" id="UP000054516">
    <property type="component" value="Unassembled WGS sequence"/>
</dbReference>
<keyword evidence="1" id="KW-0040">ANK repeat</keyword>
<dbReference type="InterPro" id="IPR000719">
    <property type="entry name" value="Prot_kinase_dom"/>
</dbReference>
<evidence type="ECO:0000313" key="5">
    <source>
        <dbReference type="Proteomes" id="UP000054516"/>
    </source>
</evidence>
<protein>
    <submittedName>
        <fullName evidence="4">Putative serine threonine protein kinase</fullName>
    </submittedName>
</protein>
<feature type="repeat" description="ANK" evidence="1">
    <location>
        <begin position="376"/>
        <end position="408"/>
    </location>
</feature>
<keyword evidence="5" id="KW-1185">Reference proteome</keyword>
<dbReference type="GO" id="GO:0004674">
    <property type="term" value="F:protein serine/threonine kinase activity"/>
    <property type="evidence" value="ECO:0007669"/>
    <property type="project" value="TreeGrafter"/>
</dbReference>
<dbReference type="SUPFAM" id="SSF48403">
    <property type="entry name" value="Ankyrin repeat"/>
    <property type="match status" value="1"/>
</dbReference>
<dbReference type="Gene3D" id="1.10.510.10">
    <property type="entry name" value="Transferase(Phosphotransferase) domain 1"/>
    <property type="match status" value="1"/>
</dbReference>
<dbReference type="SUPFAM" id="SSF52151">
    <property type="entry name" value="FabD/lysophospholipase-like"/>
    <property type="match status" value="1"/>
</dbReference>
<dbReference type="SMART" id="SM00220">
    <property type="entry name" value="S_TKc"/>
    <property type="match status" value="1"/>
</dbReference>
<dbReference type="InterPro" id="IPR016035">
    <property type="entry name" value="Acyl_Trfase/lysoPLipase"/>
</dbReference>
<dbReference type="EMBL" id="DF977545">
    <property type="protein sequence ID" value="GAP93053.1"/>
    <property type="molecule type" value="Genomic_DNA"/>
</dbReference>
<dbReference type="InterPro" id="IPR002110">
    <property type="entry name" value="Ankyrin_rpt"/>
</dbReference>
<dbReference type="PANTHER" id="PTHR24359">
    <property type="entry name" value="SERINE/THREONINE-PROTEIN KINASE SBK1"/>
    <property type="match status" value="1"/>
</dbReference>
<evidence type="ECO:0000256" key="1">
    <source>
        <dbReference type="PROSITE-ProRule" id="PRU00023"/>
    </source>
</evidence>
<dbReference type="GO" id="GO:0005524">
    <property type="term" value="F:ATP binding"/>
    <property type="evidence" value="ECO:0007669"/>
    <property type="project" value="InterPro"/>
</dbReference>
<gene>
    <name evidence="4" type="ORF">SAMD00023353_10000040</name>
</gene>
<dbReference type="SMART" id="SM00248">
    <property type="entry name" value="ANK"/>
    <property type="match status" value="3"/>
</dbReference>
<dbReference type="Gene3D" id="1.25.40.20">
    <property type="entry name" value="Ankyrin repeat-containing domain"/>
    <property type="match status" value="1"/>
</dbReference>
<dbReference type="SUPFAM" id="SSF56112">
    <property type="entry name" value="Protein kinase-like (PK-like)"/>
    <property type="match status" value="1"/>
</dbReference>
<sequence length="1053" mass="116795">MSLLVVTSSGLTRWQDGGGIRGFGTLLMLAEVMKSLTRKPGDEAPRPRDCFQFITGAGIGGVLALLLGRLGLTVPECISAYWKISTLALRRDNYGSASPVCDGEKLKRVVDDIVRQYYPQGQELPLVDESEHACKVCVFGVQKDAVESYIHIRTYVSPDNKLGNVSIAEAAVAVLAARGLFAEAKIAAADGTEISLLDKGFPLGLLNPTELAREEATRTFPYVQIHSIVSIGSGFVADGDVPDLLRLAYRPFLSALSSLLRPKKRPSELSEVKQALRDPQKFNQSVRHRNEDFPWVVYRRLQFGPVEDVGPNDFLSINEVSQAVENCLQAWKKHINPFLLLGGESTALHWAAWTCQPNRVERLLAIGIGKDSKDVTGRTPLSYAAEAGHNTLVATLLEMGASPNSVDDESRTPLSYAAEAGHRNVIMTLLDKGADPDLKDRKEKTPIFYAGTKYKAALKILFDNGRQGDCLRQERPIPPTAAIAGGRESTAERLRGVREESRQHEASMQEFRDSENDGASLQDELLQGFAESYFDQPRSFAPNGLVDTLITMKALRRKLQAKSDDETLLKWIEASAKHLFAICIYFMNPVELRQAMLAFQRQGVDDRSLPVEDVSKQNPAFSDGSIWPASQLKQFSNTQWEFCVPVFKKGEIHYLAAQTILPFPHVVSTSKGSHFGRIHQVTIYGSHYQPGPEDLNKNPPTFFALKEVDAQEGEKELDALKLASALGHDHILNMTAAFTRGLRDYIILEWAEGGNLRDFWQTPERAAWSKKLVQDTVLQFYGLADALCSLHNENLRHGDLKPENILRFVKPLETDLGLLKITDFGSAKKHNDGTAKRTTGTTSRYITIRYEAPEAFIDIQSHRPRSRLYDIWSIGCIFLEHIIWLLFGDKGLAKFEHDLKQPTSGASGSAFFIIKSGTSKPRATVNKAVLHWMNYILEKGPECARPTAIRDLLKLVRTRLLVISLPSENESAVATPEGRSFEITAPGRTDSLATSSKPGPHRASAAELREVLGQILQKGKDDDQYWLASEFCGGMKAWPETWRAAGQESLTST</sequence>
<dbReference type="Pfam" id="PF00023">
    <property type="entry name" value="Ank"/>
    <property type="match status" value="1"/>
</dbReference>
<keyword evidence="4" id="KW-0808">Transferase</keyword>
<dbReference type="PROSITE" id="PS50088">
    <property type="entry name" value="ANK_REPEAT"/>
    <property type="match status" value="2"/>
</dbReference>
<dbReference type="Pfam" id="PF12796">
    <property type="entry name" value="Ank_2"/>
    <property type="match status" value="1"/>
</dbReference>
<evidence type="ECO:0000256" key="2">
    <source>
        <dbReference type="SAM" id="MobiDB-lite"/>
    </source>
</evidence>
<keyword evidence="4" id="KW-0418">Kinase</keyword>
<dbReference type="InterPro" id="IPR036770">
    <property type="entry name" value="Ankyrin_rpt-contain_sf"/>
</dbReference>
<dbReference type="PROSITE" id="PS50297">
    <property type="entry name" value="ANK_REP_REGION"/>
    <property type="match status" value="2"/>
</dbReference>
<dbReference type="STRING" id="77044.A0A1W2TWJ5"/>
<evidence type="ECO:0000259" key="3">
    <source>
        <dbReference type="PROSITE" id="PS50011"/>
    </source>
</evidence>
<dbReference type="InterPro" id="IPR011009">
    <property type="entry name" value="Kinase-like_dom_sf"/>
</dbReference>
<name>A0A1W2TWJ5_ROSNE</name>
<proteinExistence type="predicted"/>
<feature type="repeat" description="ANK" evidence="1">
    <location>
        <begin position="409"/>
        <end position="441"/>
    </location>
</feature>
<dbReference type="OrthoDB" id="426293at2759"/>
<feature type="domain" description="Protein kinase" evidence="3">
    <location>
        <begin position="664"/>
        <end position="960"/>
    </location>
</feature>
<reference evidence="4" key="1">
    <citation type="submission" date="2016-03" db="EMBL/GenBank/DDBJ databases">
        <title>Draft genome sequence of Rosellinia necatrix.</title>
        <authorList>
            <person name="Kanematsu S."/>
        </authorList>
    </citation>
    <scope>NUCLEOTIDE SEQUENCE [LARGE SCALE GENOMIC DNA]</scope>
    <source>
        <strain evidence="4">W97</strain>
    </source>
</reference>
<dbReference type="PANTHER" id="PTHR24359:SF1">
    <property type="entry name" value="INHIBITOR OF NUCLEAR FACTOR KAPPA-B KINASE EPSILON SUBUNIT HOMOLOG 1-RELATED"/>
    <property type="match status" value="1"/>
</dbReference>
<accession>A0A1W2TWJ5</accession>
<dbReference type="AlphaFoldDB" id="A0A1W2TWJ5"/>
<dbReference type="Pfam" id="PF00069">
    <property type="entry name" value="Pkinase"/>
    <property type="match status" value="1"/>
</dbReference>
<organism evidence="4">
    <name type="scientific">Rosellinia necatrix</name>
    <name type="common">White root-rot fungus</name>
    <dbReference type="NCBI Taxonomy" id="77044"/>
    <lineage>
        <taxon>Eukaryota</taxon>
        <taxon>Fungi</taxon>
        <taxon>Dikarya</taxon>
        <taxon>Ascomycota</taxon>
        <taxon>Pezizomycotina</taxon>
        <taxon>Sordariomycetes</taxon>
        <taxon>Xylariomycetidae</taxon>
        <taxon>Xylariales</taxon>
        <taxon>Xylariaceae</taxon>
        <taxon>Rosellinia</taxon>
    </lineage>
</organism>
<evidence type="ECO:0000313" key="4">
    <source>
        <dbReference type="EMBL" id="GAP93053.1"/>
    </source>
</evidence>
<feature type="region of interest" description="Disordered" evidence="2">
    <location>
        <begin position="983"/>
        <end position="1002"/>
    </location>
</feature>
<dbReference type="Gene3D" id="3.40.1090.10">
    <property type="entry name" value="Cytosolic phospholipase A2 catalytic domain"/>
    <property type="match status" value="1"/>
</dbReference>
<dbReference type="CDD" id="cd00180">
    <property type="entry name" value="PKc"/>
    <property type="match status" value="1"/>
</dbReference>